<dbReference type="RefSeq" id="WP_118261486.1">
    <property type="nucleotide sequence ID" value="NZ_CALBWO010000017.1"/>
</dbReference>
<dbReference type="AlphaFoldDB" id="A0A412WUT8"/>
<gene>
    <name evidence="1" type="ORF">DWW18_18970</name>
</gene>
<protein>
    <submittedName>
        <fullName evidence="1">Uncharacterized protein</fullName>
    </submittedName>
</protein>
<name>A0A412WUT8_9BACT</name>
<proteinExistence type="predicted"/>
<dbReference type="Proteomes" id="UP000283589">
    <property type="component" value="Unassembled WGS sequence"/>
</dbReference>
<sequence length="213" mass="23891">MELVDGSLLKGFSGEIDGLIVYTVGKKTYARKKPEKVRDPQTGKQLRQRAKFPAVQAFYQSVKSGILKKVYDLAAKEEGSRSGYHLFMHFNIMAFGGNGFIDYSLLRLAHGIQQLPYSLEIKAVSGDGVEFSWLDNSLTMMAQASDHLMVATVFDDDPFQVVMLDGITACRKDSWAFVKLPGGSWKTAHLYCFFGTGDRKRFSASKYFKVNKQ</sequence>
<comment type="caution">
    <text evidence="1">The sequence shown here is derived from an EMBL/GenBank/DDBJ whole genome shotgun (WGS) entry which is preliminary data.</text>
</comment>
<dbReference type="EMBL" id="QRZA01000041">
    <property type="protein sequence ID" value="RGV31035.1"/>
    <property type="molecule type" value="Genomic_DNA"/>
</dbReference>
<organism evidence="1 2">
    <name type="scientific">Butyricimonas virosa</name>
    <dbReference type="NCBI Taxonomy" id="544645"/>
    <lineage>
        <taxon>Bacteria</taxon>
        <taxon>Pseudomonadati</taxon>
        <taxon>Bacteroidota</taxon>
        <taxon>Bacteroidia</taxon>
        <taxon>Bacteroidales</taxon>
        <taxon>Odoribacteraceae</taxon>
        <taxon>Butyricimonas</taxon>
    </lineage>
</organism>
<dbReference type="InterPro" id="IPR046233">
    <property type="entry name" value="DUF6266"/>
</dbReference>
<reference evidence="1 2" key="1">
    <citation type="submission" date="2018-08" db="EMBL/GenBank/DDBJ databases">
        <title>A genome reference for cultivated species of the human gut microbiota.</title>
        <authorList>
            <person name="Zou Y."/>
            <person name="Xue W."/>
            <person name="Luo G."/>
        </authorList>
    </citation>
    <scope>NUCLEOTIDE SEQUENCE [LARGE SCALE GENOMIC DNA]</scope>
    <source>
        <strain evidence="1 2">AF14-49</strain>
    </source>
</reference>
<evidence type="ECO:0000313" key="1">
    <source>
        <dbReference type="EMBL" id="RGV31035.1"/>
    </source>
</evidence>
<accession>A0A412WUT8</accession>
<evidence type="ECO:0000313" key="2">
    <source>
        <dbReference type="Proteomes" id="UP000283589"/>
    </source>
</evidence>
<dbReference type="Pfam" id="PF19781">
    <property type="entry name" value="DUF6266"/>
    <property type="match status" value="1"/>
</dbReference>